<dbReference type="CDD" id="cd09209">
    <property type="entry name" value="Lumazine_synthase-I"/>
    <property type="match status" value="1"/>
</dbReference>
<dbReference type="GO" id="GO:0009231">
    <property type="term" value="P:riboflavin biosynthetic process"/>
    <property type="evidence" value="ECO:0007669"/>
    <property type="project" value="UniProtKB-UniRule"/>
</dbReference>
<keyword evidence="5 7" id="KW-0808">Transferase</keyword>
<evidence type="ECO:0000256" key="2">
    <source>
        <dbReference type="ARBA" id="ARBA00007424"/>
    </source>
</evidence>
<feature type="binding site" evidence="7">
    <location>
        <position position="119"/>
    </location>
    <ligand>
        <name>(2S)-2-hydroxy-3-oxobutyl phosphate</name>
        <dbReference type="ChEBI" id="CHEBI:58830"/>
    </ligand>
</feature>
<dbReference type="GO" id="GO:0000906">
    <property type="term" value="F:6,7-dimethyl-8-ribityllumazine synthase activity"/>
    <property type="evidence" value="ECO:0007669"/>
    <property type="project" value="UniProtKB-UniRule"/>
</dbReference>
<keyword evidence="4 7" id="KW-0686">Riboflavin biosynthesis</keyword>
<dbReference type="KEGG" id="gso:PH603_10625"/>
<feature type="binding site" evidence="7">
    <location>
        <begin position="72"/>
        <end position="74"/>
    </location>
    <ligand>
        <name>5-amino-6-(D-ribitylamino)uracil</name>
        <dbReference type="ChEBI" id="CHEBI:15934"/>
    </ligand>
</feature>
<evidence type="ECO:0000313" key="8">
    <source>
        <dbReference type="EMBL" id="WCL52992.1"/>
    </source>
</evidence>
<dbReference type="Proteomes" id="UP001217500">
    <property type="component" value="Chromosome"/>
</dbReference>
<dbReference type="Gene3D" id="3.40.50.960">
    <property type="entry name" value="Lumazine/riboflavin synthase"/>
    <property type="match status" value="1"/>
</dbReference>
<protein>
    <recommendedName>
        <fullName evidence="3 7">6,7-dimethyl-8-ribityllumazine synthase</fullName>
        <shortName evidence="7">DMRL synthase</shortName>
        <shortName evidence="7">LS</shortName>
        <shortName evidence="7">Lumazine synthase</shortName>
        <ecNumber evidence="3 7">2.5.1.78</ecNumber>
    </recommendedName>
</protein>
<dbReference type="NCBIfam" id="TIGR00114">
    <property type="entry name" value="lumazine-synth"/>
    <property type="match status" value="1"/>
</dbReference>
<dbReference type="EC" id="2.5.1.78" evidence="3 7"/>
<dbReference type="InterPro" id="IPR036467">
    <property type="entry name" value="LS/RS_sf"/>
</dbReference>
<evidence type="ECO:0000256" key="5">
    <source>
        <dbReference type="ARBA" id="ARBA00022679"/>
    </source>
</evidence>
<dbReference type="GO" id="GO:0009349">
    <property type="term" value="C:riboflavin synthase complex"/>
    <property type="evidence" value="ECO:0007669"/>
    <property type="project" value="UniProtKB-UniRule"/>
</dbReference>
<feature type="binding site" evidence="7">
    <location>
        <position position="15"/>
    </location>
    <ligand>
        <name>5-amino-6-(D-ribitylamino)uracil</name>
        <dbReference type="ChEBI" id="CHEBI:15934"/>
    </ligand>
</feature>
<feature type="active site" description="Proton donor" evidence="7">
    <location>
        <position position="80"/>
    </location>
</feature>
<accession>A0AAE9XL93</accession>
<evidence type="ECO:0000256" key="7">
    <source>
        <dbReference type="HAMAP-Rule" id="MF_00178"/>
    </source>
</evidence>
<comment type="pathway">
    <text evidence="1 7">Cofactor biosynthesis; riboflavin biosynthesis; riboflavin from 2-hydroxy-3-oxobutyl phosphate and 5-amino-6-(D-ribitylamino)uracil: step 1/2.</text>
</comment>
<comment type="similarity">
    <text evidence="2 7">Belongs to the DMRL synthase family.</text>
</comment>
<feature type="binding site" evidence="7">
    <location>
        <position position="105"/>
    </location>
    <ligand>
        <name>5-amino-6-(D-ribitylamino)uracil</name>
        <dbReference type="ChEBI" id="CHEBI:15934"/>
    </ligand>
</feature>
<evidence type="ECO:0000256" key="1">
    <source>
        <dbReference type="ARBA" id="ARBA00004917"/>
    </source>
</evidence>
<reference evidence="8" key="1">
    <citation type="submission" date="2023-01" db="EMBL/GenBank/DDBJ databases">
        <title>The genome sequence of Kordiimonadaceae bacterium 6D33.</title>
        <authorList>
            <person name="Liu Y."/>
        </authorList>
    </citation>
    <scope>NUCLEOTIDE SEQUENCE</scope>
    <source>
        <strain evidence="8">6D33</strain>
    </source>
</reference>
<dbReference type="NCBIfam" id="NF000814">
    <property type="entry name" value="PRK00061.2-2"/>
    <property type="match status" value="1"/>
</dbReference>
<dbReference type="EMBL" id="CP116805">
    <property type="protein sequence ID" value="WCL52992.1"/>
    <property type="molecule type" value="Genomic_DNA"/>
</dbReference>
<dbReference type="PANTHER" id="PTHR21058:SF0">
    <property type="entry name" value="6,7-DIMETHYL-8-RIBITYLLUMAZINE SYNTHASE"/>
    <property type="match status" value="1"/>
</dbReference>
<evidence type="ECO:0000256" key="4">
    <source>
        <dbReference type="ARBA" id="ARBA00022619"/>
    </source>
</evidence>
<dbReference type="AlphaFoldDB" id="A0AAE9XL93"/>
<dbReference type="HAMAP" id="MF_00178">
    <property type="entry name" value="Lumazine_synth"/>
    <property type="match status" value="1"/>
</dbReference>
<comment type="function">
    <text evidence="7">Catalyzes the formation of 6,7-dimethyl-8-ribityllumazine by condensation of 5-amino-6-(D-ribitylamino)uracil with 3,4-dihydroxy-2-butanone 4-phosphate. This is the penultimate step in the biosynthesis of riboflavin.</text>
</comment>
<keyword evidence="9" id="KW-1185">Reference proteome</keyword>
<dbReference type="InterPro" id="IPR002180">
    <property type="entry name" value="LS/RS"/>
</dbReference>
<comment type="catalytic activity">
    <reaction evidence="6 7">
        <text>(2S)-2-hydroxy-3-oxobutyl phosphate + 5-amino-6-(D-ribitylamino)uracil = 6,7-dimethyl-8-(1-D-ribityl)lumazine + phosphate + 2 H2O + H(+)</text>
        <dbReference type="Rhea" id="RHEA:26152"/>
        <dbReference type="ChEBI" id="CHEBI:15377"/>
        <dbReference type="ChEBI" id="CHEBI:15378"/>
        <dbReference type="ChEBI" id="CHEBI:15934"/>
        <dbReference type="ChEBI" id="CHEBI:43474"/>
        <dbReference type="ChEBI" id="CHEBI:58201"/>
        <dbReference type="ChEBI" id="CHEBI:58830"/>
        <dbReference type="EC" id="2.5.1.78"/>
    </reaction>
</comment>
<dbReference type="InterPro" id="IPR034964">
    <property type="entry name" value="LS"/>
</dbReference>
<proteinExistence type="inferred from homology"/>
<name>A0AAE9XL93_9PROT</name>
<feature type="binding site" evidence="7">
    <location>
        <begin position="46"/>
        <end position="48"/>
    </location>
    <ligand>
        <name>5-amino-6-(D-ribitylamino)uracil</name>
        <dbReference type="ChEBI" id="CHEBI:15934"/>
    </ligand>
</feature>
<feature type="binding site" evidence="7">
    <location>
        <begin position="77"/>
        <end position="78"/>
    </location>
    <ligand>
        <name>(2S)-2-hydroxy-3-oxobutyl phosphate</name>
        <dbReference type="ChEBI" id="CHEBI:58830"/>
    </ligand>
</feature>
<organism evidence="8 9">
    <name type="scientific">Gimibacter soli</name>
    <dbReference type="NCBI Taxonomy" id="3024400"/>
    <lineage>
        <taxon>Bacteria</taxon>
        <taxon>Pseudomonadati</taxon>
        <taxon>Pseudomonadota</taxon>
        <taxon>Alphaproteobacteria</taxon>
        <taxon>Kordiimonadales</taxon>
        <taxon>Temperatibacteraceae</taxon>
        <taxon>Gimibacter</taxon>
    </lineage>
</organism>
<evidence type="ECO:0000256" key="6">
    <source>
        <dbReference type="ARBA" id="ARBA00048785"/>
    </source>
</evidence>
<evidence type="ECO:0000313" key="9">
    <source>
        <dbReference type="Proteomes" id="UP001217500"/>
    </source>
</evidence>
<gene>
    <name evidence="7" type="primary">ribH</name>
    <name evidence="8" type="ORF">PH603_10625</name>
</gene>
<dbReference type="PANTHER" id="PTHR21058">
    <property type="entry name" value="6,7-DIMETHYL-8-RIBITYLLUMAZINE SYNTHASE DMRL SYNTHASE LUMAZINE SYNTHASE"/>
    <property type="match status" value="1"/>
</dbReference>
<dbReference type="GO" id="GO:0005829">
    <property type="term" value="C:cytosol"/>
    <property type="evidence" value="ECO:0007669"/>
    <property type="project" value="TreeGrafter"/>
</dbReference>
<dbReference type="Pfam" id="PF00885">
    <property type="entry name" value="DMRL_synthase"/>
    <property type="match status" value="1"/>
</dbReference>
<evidence type="ECO:0000256" key="3">
    <source>
        <dbReference type="ARBA" id="ARBA00012664"/>
    </source>
</evidence>
<dbReference type="RefSeq" id="WP_289502504.1">
    <property type="nucleotide sequence ID" value="NZ_CP116805.1"/>
</dbReference>
<sequence length="148" mass="15826">MSDHKPHLLIVEARFYTDLADELVAGAIDAIEKAGATFDRVDVPGALEIPAAIKFAHSGSGLDYDGYVALGCVIRGETTHYDYVCGESARGLQELALKYNLAVGNGILTVENDDQAWARALRTKKNKGADAANAAMRMAALRKSFGVI</sequence>
<dbReference type="SUPFAM" id="SSF52121">
    <property type="entry name" value="Lumazine synthase"/>
    <property type="match status" value="1"/>
</dbReference>